<dbReference type="AlphaFoldDB" id="A6IE98"/>
<protein>
    <submittedName>
        <fullName evidence="1">RCG27946</fullName>
    </submittedName>
</protein>
<dbReference type="EMBL" id="CH473959">
    <property type="protein sequence ID" value="EDM15185.1"/>
    <property type="molecule type" value="Genomic_DNA"/>
</dbReference>
<accession>A6IE98</accession>
<name>A6IE98_RAT</name>
<evidence type="ECO:0000313" key="1">
    <source>
        <dbReference type="EMBL" id="EDM15185.1"/>
    </source>
</evidence>
<sequence length="97" mass="10892">MLRDEWLSAVLLGTHHSCQPGTNNYHPIQDLNCDRVAYRVSQKMGTLVSCHGLDSPPVGDNLVTLLPNPDLEPPQCQTLTETHGWRKDLCDWLIDPC</sequence>
<evidence type="ECO:0000313" key="2">
    <source>
        <dbReference type="Proteomes" id="UP000234681"/>
    </source>
</evidence>
<gene>
    <name evidence="1" type="ORF">rCG_27946</name>
</gene>
<organism evidence="1 2">
    <name type="scientific">Rattus norvegicus</name>
    <name type="common">Rat</name>
    <dbReference type="NCBI Taxonomy" id="10116"/>
    <lineage>
        <taxon>Eukaryota</taxon>
        <taxon>Metazoa</taxon>
        <taxon>Chordata</taxon>
        <taxon>Craniata</taxon>
        <taxon>Vertebrata</taxon>
        <taxon>Euteleostomi</taxon>
        <taxon>Mammalia</taxon>
        <taxon>Eutheria</taxon>
        <taxon>Euarchontoglires</taxon>
        <taxon>Glires</taxon>
        <taxon>Rodentia</taxon>
        <taxon>Myomorpha</taxon>
        <taxon>Muroidea</taxon>
        <taxon>Muridae</taxon>
        <taxon>Murinae</taxon>
        <taxon>Rattus</taxon>
    </lineage>
</organism>
<dbReference type="Proteomes" id="UP000234681">
    <property type="component" value="Chromosome 4"/>
</dbReference>
<proteinExistence type="predicted"/>
<reference evidence="2" key="1">
    <citation type="submission" date="2005-09" db="EMBL/GenBank/DDBJ databases">
        <authorList>
            <person name="Mural R.J."/>
            <person name="Li P.W."/>
            <person name="Adams M.D."/>
            <person name="Amanatides P.G."/>
            <person name="Baden-Tillson H."/>
            <person name="Barnstead M."/>
            <person name="Chin S.H."/>
            <person name="Dew I."/>
            <person name="Evans C.A."/>
            <person name="Ferriera S."/>
            <person name="Flanigan M."/>
            <person name="Fosler C."/>
            <person name="Glodek A."/>
            <person name="Gu Z."/>
            <person name="Holt R.A."/>
            <person name="Jennings D."/>
            <person name="Kraft C.L."/>
            <person name="Lu F."/>
            <person name="Nguyen T."/>
            <person name="Nusskern D.R."/>
            <person name="Pfannkoch C.M."/>
            <person name="Sitter C."/>
            <person name="Sutton G.G."/>
            <person name="Venter J.C."/>
            <person name="Wang Z."/>
            <person name="Woodage T."/>
            <person name="Zheng X.H."/>
            <person name="Zhong F."/>
        </authorList>
    </citation>
    <scope>NUCLEOTIDE SEQUENCE [LARGE SCALE GENOMIC DNA]</scope>
    <source>
        <strain>BN</strain>
        <strain evidence="2">Sprague-Dawley</strain>
    </source>
</reference>